<feature type="non-terminal residue" evidence="2">
    <location>
        <position position="1"/>
    </location>
</feature>
<proteinExistence type="predicted"/>
<sequence>LIKIVKPLKEGHNQLHKASQETNKRLNPVFEEQHHRKRDKDCLYQDIKKLFNVYQNKKPKLQGHVMSNSYHQVDIKTDAIFVNNARSPSQYQDGDKISCSAKEALKHLPEASSWPKFSGTVENDHMELIDVPSITDYWITARLNTAFKGNATIWVDFQEKPREKVAEVTRKKNSGPNCRSEDHYDNNSAKEKKKVHAIEKVPEEECPTEESESDSKGDSVREKYDEEQDPREESLVEYQEKTPLEIQEIQLEAGMPQNTARKTCAKNTSCIAKIIKEIIIPHRKSNITLNPEFVVLEDAPIQQFLLGTDYQRMYGIEIYNSENMHITIGTNKKKKFSLNIYQVSTHYLLEELLN</sequence>
<dbReference type="Proteomes" id="UP000765509">
    <property type="component" value="Unassembled WGS sequence"/>
</dbReference>
<reference evidence="2" key="1">
    <citation type="submission" date="2021-03" db="EMBL/GenBank/DDBJ databases">
        <title>Draft genome sequence of rust myrtle Austropuccinia psidii MF-1, a brazilian biotype.</title>
        <authorList>
            <person name="Quecine M.C."/>
            <person name="Pachon D.M.R."/>
            <person name="Bonatelli M.L."/>
            <person name="Correr F.H."/>
            <person name="Franceschini L.M."/>
            <person name="Leite T.F."/>
            <person name="Margarido G.R.A."/>
            <person name="Almeida C.A."/>
            <person name="Ferrarezi J.A."/>
            <person name="Labate C.A."/>
        </authorList>
    </citation>
    <scope>NUCLEOTIDE SEQUENCE</scope>
    <source>
        <strain evidence="2">MF-1</strain>
    </source>
</reference>
<evidence type="ECO:0000313" key="2">
    <source>
        <dbReference type="EMBL" id="MBW0551069.1"/>
    </source>
</evidence>
<dbReference type="AlphaFoldDB" id="A0A9Q3IW35"/>
<evidence type="ECO:0000313" key="3">
    <source>
        <dbReference type="Proteomes" id="UP000765509"/>
    </source>
</evidence>
<feature type="compositionally biased region" description="Basic and acidic residues" evidence="1">
    <location>
        <begin position="213"/>
        <end position="224"/>
    </location>
</feature>
<name>A0A9Q3IW35_9BASI</name>
<evidence type="ECO:0000256" key="1">
    <source>
        <dbReference type="SAM" id="MobiDB-lite"/>
    </source>
</evidence>
<feature type="compositionally biased region" description="Basic and acidic residues" evidence="1">
    <location>
        <begin position="179"/>
        <end position="203"/>
    </location>
</feature>
<keyword evidence="3" id="KW-1185">Reference proteome</keyword>
<feature type="region of interest" description="Disordered" evidence="1">
    <location>
        <begin position="166"/>
        <end position="236"/>
    </location>
</feature>
<gene>
    <name evidence="2" type="ORF">O181_090784</name>
</gene>
<protein>
    <submittedName>
        <fullName evidence="2">Uncharacterized protein</fullName>
    </submittedName>
</protein>
<accession>A0A9Q3IW35</accession>
<comment type="caution">
    <text evidence="2">The sequence shown here is derived from an EMBL/GenBank/DDBJ whole genome shotgun (WGS) entry which is preliminary data.</text>
</comment>
<organism evidence="2 3">
    <name type="scientific">Austropuccinia psidii MF-1</name>
    <dbReference type="NCBI Taxonomy" id="1389203"/>
    <lineage>
        <taxon>Eukaryota</taxon>
        <taxon>Fungi</taxon>
        <taxon>Dikarya</taxon>
        <taxon>Basidiomycota</taxon>
        <taxon>Pucciniomycotina</taxon>
        <taxon>Pucciniomycetes</taxon>
        <taxon>Pucciniales</taxon>
        <taxon>Sphaerophragmiaceae</taxon>
        <taxon>Austropuccinia</taxon>
    </lineage>
</organism>
<dbReference type="EMBL" id="AVOT02056804">
    <property type="protein sequence ID" value="MBW0551069.1"/>
    <property type="molecule type" value="Genomic_DNA"/>
</dbReference>